<name>A0ABU3C6I7_9FLAO</name>
<evidence type="ECO:0000313" key="3">
    <source>
        <dbReference type="EMBL" id="MDT0641787.1"/>
    </source>
</evidence>
<reference evidence="3 4" key="1">
    <citation type="submission" date="2023-09" db="EMBL/GenBank/DDBJ databases">
        <authorList>
            <person name="Rey-Velasco X."/>
        </authorList>
    </citation>
    <scope>NUCLEOTIDE SEQUENCE [LARGE SCALE GENOMIC DNA]</scope>
    <source>
        <strain evidence="3 4">F363</strain>
    </source>
</reference>
<evidence type="ECO:0000259" key="2">
    <source>
        <dbReference type="Pfam" id="PF08327"/>
    </source>
</evidence>
<dbReference type="Pfam" id="PF08327">
    <property type="entry name" value="AHSA1"/>
    <property type="match status" value="1"/>
</dbReference>
<feature type="domain" description="Activator of Hsp90 ATPase homologue 1/2-like C-terminal" evidence="2">
    <location>
        <begin position="25"/>
        <end position="150"/>
    </location>
</feature>
<dbReference type="RefSeq" id="WP_311533495.1">
    <property type="nucleotide sequence ID" value="NZ_JAVRHQ010000002.1"/>
</dbReference>
<sequence length="179" mass="20790">MEKYAKIENEGTVKFEREFPNEVGEVWEYLINSDKRGLWLASGEMDTHPGGNVKLIFQHRNLSQEDDPIPEKYKDKADGEVVEGKIREIKIPDILSFTWSGNSVVTFELRRFSDLTHLFLTHSNLAKDRNTFISICAGWHTHLNILSDRLEDLEPKGFWSVYNKLEAEYSERLSSIDQL</sequence>
<dbReference type="Gene3D" id="3.30.530.20">
    <property type="match status" value="1"/>
</dbReference>
<dbReference type="SUPFAM" id="SSF55961">
    <property type="entry name" value="Bet v1-like"/>
    <property type="match status" value="1"/>
</dbReference>
<dbReference type="InterPro" id="IPR013538">
    <property type="entry name" value="ASHA1/2-like_C"/>
</dbReference>
<gene>
    <name evidence="3" type="ORF">RM553_02980</name>
</gene>
<dbReference type="CDD" id="cd08899">
    <property type="entry name" value="SRPBCC_CalC_Aha1-like_6"/>
    <property type="match status" value="1"/>
</dbReference>
<comment type="similarity">
    <text evidence="1">Belongs to the AHA1 family.</text>
</comment>
<dbReference type="Proteomes" id="UP001262889">
    <property type="component" value="Unassembled WGS sequence"/>
</dbReference>
<evidence type="ECO:0000256" key="1">
    <source>
        <dbReference type="ARBA" id="ARBA00006817"/>
    </source>
</evidence>
<accession>A0ABU3C6I7</accession>
<protein>
    <submittedName>
        <fullName evidence="3">SRPBCC family protein</fullName>
    </submittedName>
</protein>
<keyword evidence="4" id="KW-1185">Reference proteome</keyword>
<dbReference type="InterPro" id="IPR023393">
    <property type="entry name" value="START-like_dom_sf"/>
</dbReference>
<proteinExistence type="inferred from homology"/>
<comment type="caution">
    <text evidence="3">The sequence shown here is derived from an EMBL/GenBank/DDBJ whole genome shotgun (WGS) entry which is preliminary data.</text>
</comment>
<evidence type="ECO:0000313" key="4">
    <source>
        <dbReference type="Proteomes" id="UP001262889"/>
    </source>
</evidence>
<organism evidence="3 4">
    <name type="scientific">Autumnicola tepida</name>
    <dbReference type="NCBI Taxonomy" id="3075595"/>
    <lineage>
        <taxon>Bacteria</taxon>
        <taxon>Pseudomonadati</taxon>
        <taxon>Bacteroidota</taxon>
        <taxon>Flavobacteriia</taxon>
        <taxon>Flavobacteriales</taxon>
        <taxon>Flavobacteriaceae</taxon>
        <taxon>Autumnicola</taxon>
    </lineage>
</organism>
<dbReference type="EMBL" id="JAVRHQ010000002">
    <property type="protein sequence ID" value="MDT0641787.1"/>
    <property type="molecule type" value="Genomic_DNA"/>
</dbReference>